<comment type="similarity">
    <text evidence="1">Belongs to the LysR transcriptional regulatory family.</text>
</comment>
<dbReference type="EMBL" id="QXWK01000012">
    <property type="protein sequence ID" value="NBH61430.1"/>
    <property type="molecule type" value="Genomic_DNA"/>
</dbReference>
<sequence length="292" mass="33503">MDLKKYEVLLKVVDRGSINNVSYDLGYTHSGISKMLNSMETELGFPIIKRSNKGISLTSEGERLMPMIRRIVKESEKLETEIALINGLEKGTIRIGGFPTTAYVLLPSILKEFCKRYPKIQVEVLEEHSVDVLEQWLNRGIIDIGLFSRQPYHNFDWFGERRDEYVALLPKGHPLTLNEIVTLEHLFKERVILFKSHKGFDQDIIQLMRYIDLNQDLGGYTFNSDFTVIRMVEENGFVTLVPKLIAEYAVSGFAVEYRPIDRELHRSIGFAVKSKSDISPSVKKFLALIKEG</sequence>
<dbReference type="PANTHER" id="PTHR30419">
    <property type="entry name" value="HTH-TYPE TRANSCRIPTIONAL REGULATOR YBHD"/>
    <property type="match status" value="1"/>
</dbReference>
<evidence type="ECO:0000256" key="3">
    <source>
        <dbReference type="ARBA" id="ARBA00023125"/>
    </source>
</evidence>
<evidence type="ECO:0000256" key="1">
    <source>
        <dbReference type="ARBA" id="ARBA00009437"/>
    </source>
</evidence>
<dbReference type="RefSeq" id="WP_160201714.1">
    <property type="nucleotide sequence ID" value="NZ_QXWK01000012.1"/>
</dbReference>
<dbReference type="GO" id="GO:0003677">
    <property type="term" value="F:DNA binding"/>
    <property type="evidence" value="ECO:0007669"/>
    <property type="project" value="UniProtKB-KW"/>
</dbReference>
<comment type="caution">
    <text evidence="6">The sequence shown here is derived from an EMBL/GenBank/DDBJ whole genome shotgun (WGS) entry which is preliminary data.</text>
</comment>
<proteinExistence type="inferred from homology"/>
<accession>A0A845QH37</accession>
<keyword evidence="3" id="KW-0238">DNA-binding</keyword>
<evidence type="ECO:0000313" key="6">
    <source>
        <dbReference type="EMBL" id="NBH61430.1"/>
    </source>
</evidence>
<dbReference type="GO" id="GO:0003700">
    <property type="term" value="F:DNA-binding transcription factor activity"/>
    <property type="evidence" value="ECO:0007669"/>
    <property type="project" value="InterPro"/>
</dbReference>
<keyword evidence="2" id="KW-0805">Transcription regulation</keyword>
<dbReference type="SUPFAM" id="SSF53850">
    <property type="entry name" value="Periplasmic binding protein-like II"/>
    <property type="match status" value="1"/>
</dbReference>
<dbReference type="SUPFAM" id="SSF46785">
    <property type="entry name" value="Winged helix' DNA-binding domain"/>
    <property type="match status" value="1"/>
</dbReference>
<evidence type="ECO:0000259" key="5">
    <source>
        <dbReference type="PROSITE" id="PS50931"/>
    </source>
</evidence>
<reference evidence="6 7" key="1">
    <citation type="submission" date="2018-08" db="EMBL/GenBank/DDBJ databases">
        <title>Murine metabolic-syndrome-specific gut microbial biobank.</title>
        <authorList>
            <person name="Liu C."/>
        </authorList>
    </citation>
    <scope>NUCLEOTIDE SEQUENCE [LARGE SCALE GENOMIC DNA]</scope>
    <source>
        <strain evidence="6 7">28</strain>
    </source>
</reference>
<dbReference type="Pfam" id="PF00126">
    <property type="entry name" value="HTH_1"/>
    <property type="match status" value="1"/>
</dbReference>
<evidence type="ECO:0000256" key="2">
    <source>
        <dbReference type="ARBA" id="ARBA00023015"/>
    </source>
</evidence>
<evidence type="ECO:0000313" key="7">
    <source>
        <dbReference type="Proteomes" id="UP000446866"/>
    </source>
</evidence>
<dbReference type="PANTHER" id="PTHR30419:SF28">
    <property type="entry name" value="HTH-TYPE TRANSCRIPTIONAL REGULATOR BSDA"/>
    <property type="match status" value="1"/>
</dbReference>
<dbReference type="Gene3D" id="3.40.190.290">
    <property type="match status" value="1"/>
</dbReference>
<dbReference type="PROSITE" id="PS50931">
    <property type="entry name" value="HTH_LYSR"/>
    <property type="match status" value="1"/>
</dbReference>
<dbReference type="InterPro" id="IPR036388">
    <property type="entry name" value="WH-like_DNA-bd_sf"/>
</dbReference>
<dbReference type="Proteomes" id="UP000446866">
    <property type="component" value="Unassembled WGS sequence"/>
</dbReference>
<dbReference type="CDD" id="cd05466">
    <property type="entry name" value="PBP2_LTTR_substrate"/>
    <property type="match status" value="1"/>
</dbReference>
<dbReference type="InterPro" id="IPR005119">
    <property type="entry name" value="LysR_subst-bd"/>
</dbReference>
<keyword evidence="7" id="KW-1185">Reference proteome</keyword>
<organism evidence="6 7">
    <name type="scientific">Anaerotruncus colihominis</name>
    <dbReference type="NCBI Taxonomy" id="169435"/>
    <lineage>
        <taxon>Bacteria</taxon>
        <taxon>Bacillati</taxon>
        <taxon>Bacillota</taxon>
        <taxon>Clostridia</taxon>
        <taxon>Eubacteriales</taxon>
        <taxon>Oscillospiraceae</taxon>
        <taxon>Anaerotruncus</taxon>
    </lineage>
</organism>
<name>A0A845QH37_9FIRM</name>
<protein>
    <submittedName>
        <fullName evidence="6">LysR family transcriptional regulator</fullName>
    </submittedName>
</protein>
<dbReference type="InterPro" id="IPR050950">
    <property type="entry name" value="HTH-type_LysR_regulators"/>
</dbReference>
<dbReference type="Pfam" id="PF03466">
    <property type="entry name" value="LysR_substrate"/>
    <property type="match status" value="1"/>
</dbReference>
<gene>
    <name evidence="6" type="ORF">D0435_07185</name>
</gene>
<evidence type="ECO:0000256" key="4">
    <source>
        <dbReference type="ARBA" id="ARBA00023163"/>
    </source>
</evidence>
<dbReference type="InterPro" id="IPR036390">
    <property type="entry name" value="WH_DNA-bd_sf"/>
</dbReference>
<dbReference type="GO" id="GO:0005829">
    <property type="term" value="C:cytosol"/>
    <property type="evidence" value="ECO:0007669"/>
    <property type="project" value="TreeGrafter"/>
</dbReference>
<keyword evidence="4" id="KW-0804">Transcription</keyword>
<dbReference type="InterPro" id="IPR000847">
    <property type="entry name" value="LysR_HTH_N"/>
</dbReference>
<dbReference type="AlphaFoldDB" id="A0A845QH37"/>
<feature type="domain" description="HTH lysR-type" evidence="5">
    <location>
        <begin position="1"/>
        <end position="58"/>
    </location>
</feature>
<dbReference type="Gene3D" id="1.10.10.10">
    <property type="entry name" value="Winged helix-like DNA-binding domain superfamily/Winged helix DNA-binding domain"/>
    <property type="match status" value="1"/>
</dbReference>